<evidence type="ECO:0000313" key="1">
    <source>
        <dbReference type="EMBL" id="ACD82326.1"/>
    </source>
</evidence>
<organism evidence="1 2">
    <name type="scientific">Methylacidiphilum infernorum (isolate V4)</name>
    <name type="common">Methylokorus infernorum (strain V4)</name>
    <dbReference type="NCBI Taxonomy" id="481448"/>
    <lineage>
        <taxon>Bacteria</taxon>
        <taxon>Pseudomonadati</taxon>
        <taxon>Verrucomicrobiota</taxon>
        <taxon>Methylacidiphilae</taxon>
        <taxon>Methylacidiphilales</taxon>
        <taxon>Methylacidiphilaceae</taxon>
        <taxon>Methylacidiphilum (ex Ratnadevi et al. 2023)</taxon>
    </lineage>
</organism>
<proteinExistence type="predicted"/>
<evidence type="ECO:0000313" key="2">
    <source>
        <dbReference type="Proteomes" id="UP000009149"/>
    </source>
</evidence>
<dbReference type="EMBL" id="CP000975">
    <property type="protein sequence ID" value="ACD82326.1"/>
    <property type="molecule type" value="Genomic_DNA"/>
</dbReference>
<dbReference type="KEGG" id="min:Minf_0266"/>
<accession>B3DY49</accession>
<protein>
    <submittedName>
        <fullName evidence="1">Uncharacterized protein</fullName>
    </submittedName>
</protein>
<dbReference type="AlphaFoldDB" id="B3DY49"/>
<dbReference type="HOGENOM" id="CLU_3292284_0_0_0"/>
<dbReference type="Proteomes" id="UP000009149">
    <property type="component" value="Chromosome"/>
</dbReference>
<sequence>MEQNPLFPTMPNKKRLSFLNSPSIKLHSPLNSPSYNIRCF</sequence>
<gene>
    <name evidence="1" type="ordered locus">Minf_0266</name>
</gene>
<name>B3DY49_METI4</name>
<reference evidence="1 2" key="1">
    <citation type="journal article" date="2008" name="Biol. Direct">
        <title>Complete genome sequence of the extremely acidophilic methanotroph isolate V4, Methylacidiphilum infernorum, a representative of the bacterial phylum Verrucomicrobia.</title>
        <authorList>
            <person name="Hou S."/>
            <person name="Makarova K.S."/>
            <person name="Saw J.H."/>
            <person name="Senin P."/>
            <person name="Ly B.V."/>
            <person name="Zhou Z."/>
            <person name="Ren Y."/>
            <person name="Wang J."/>
            <person name="Galperin M.Y."/>
            <person name="Omelchenko M.V."/>
            <person name="Wolf Y.I."/>
            <person name="Yutin N."/>
            <person name="Koonin E.V."/>
            <person name="Stott M.B."/>
            <person name="Mountain B.W."/>
            <person name="Crowe M.A."/>
            <person name="Smirnova A.V."/>
            <person name="Dunfield P.F."/>
            <person name="Feng L."/>
            <person name="Wang L."/>
            <person name="Alam M."/>
        </authorList>
    </citation>
    <scope>NUCLEOTIDE SEQUENCE [LARGE SCALE GENOMIC DNA]</scope>
    <source>
        <strain evidence="2">Isolate V4</strain>
    </source>
</reference>